<dbReference type="Pfam" id="PF02518">
    <property type="entry name" value="HATPase_c"/>
    <property type="match status" value="1"/>
</dbReference>
<evidence type="ECO:0000256" key="3">
    <source>
        <dbReference type="ARBA" id="ARBA00022553"/>
    </source>
</evidence>
<dbReference type="InterPro" id="IPR036890">
    <property type="entry name" value="HATPase_C_sf"/>
</dbReference>
<dbReference type="CDD" id="cd00082">
    <property type="entry name" value="HisKA"/>
    <property type="match status" value="1"/>
</dbReference>
<name>A0ABQ6GYF2_9GAMM</name>
<protein>
    <recommendedName>
        <fullName evidence="2">histidine kinase</fullName>
        <ecNumber evidence="2">2.7.13.3</ecNumber>
    </recommendedName>
</protein>
<dbReference type="InterPro" id="IPR004358">
    <property type="entry name" value="Sig_transdc_His_kin-like_C"/>
</dbReference>
<evidence type="ECO:0000313" key="6">
    <source>
        <dbReference type="EMBL" id="GLX79540.1"/>
    </source>
</evidence>
<evidence type="ECO:0000256" key="1">
    <source>
        <dbReference type="ARBA" id="ARBA00000085"/>
    </source>
</evidence>
<dbReference type="PANTHER" id="PTHR43065:SF47">
    <property type="match status" value="1"/>
</dbReference>
<organism evidence="6 7">
    <name type="scientific">Thalassotalea insulae</name>
    <dbReference type="NCBI Taxonomy" id="2056778"/>
    <lineage>
        <taxon>Bacteria</taxon>
        <taxon>Pseudomonadati</taxon>
        <taxon>Pseudomonadota</taxon>
        <taxon>Gammaproteobacteria</taxon>
        <taxon>Alteromonadales</taxon>
        <taxon>Colwelliaceae</taxon>
        <taxon>Thalassotalea</taxon>
    </lineage>
</organism>
<dbReference type="PRINTS" id="PR00344">
    <property type="entry name" value="BCTRLSENSOR"/>
</dbReference>
<dbReference type="InterPro" id="IPR036097">
    <property type="entry name" value="HisK_dim/P_sf"/>
</dbReference>
<proteinExistence type="predicted"/>
<sequence>MAPESLQTEIVTLKQQLFDLQYAERLHHALFKIASLSHEELALTDLYQRVHEIVSQFIDAKNFFIGLLNEEEQTLTLPYFVDEQDVGDKDMTGQVLQLGQGLSSYVIRTKKPKLLTPDKITQLMTEGEIKEVLGSTDFKCWMGAPMITGGMLHGIIVVQSYAEQVKYNQQDLQFLDYVANHIAMAIESNINATQRREAQRHLAEQHRLLEQNNKMLTDTIAQLKKTQQELVQREKMASLGGLVAGIAHEINTPLGICVTGISHLAEEHKQLKADYVNGTLTEEALQEYLDEIEQGLKIISTNADRGAELVKSFKQVAVDQSSNEQRQINVRSYLDEILLSLKPKLKRLKHTIEIECEPQLSVMLNAGAISQVFSNLIMNSIIHGFDEIEQGRIKISIYSKNNNLVIHYADNGKGLAPESLNQLFEPFYTTKRGDGGSGLGTHLIYNLVHSSLKGSIKVNSELGKGLAYLIKIPLTH</sequence>
<dbReference type="PROSITE" id="PS50109">
    <property type="entry name" value="HIS_KIN"/>
    <property type="match status" value="1"/>
</dbReference>
<dbReference type="InterPro" id="IPR003661">
    <property type="entry name" value="HisK_dim/P_dom"/>
</dbReference>
<evidence type="ECO:0000313" key="7">
    <source>
        <dbReference type="Proteomes" id="UP001157186"/>
    </source>
</evidence>
<keyword evidence="7" id="KW-1185">Reference proteome</keyword>
<evidence type="ECO:0000259" key="5">
    <source>
        <dbReference type="PROSITE" id="PS50109"/>
    </source>
</evidence>
<dbReference type="InterPro" id="IPR003594">
    <property type="entry name" value="HATPase_dom"/>
</dbReference>
<evidence type="ECO:0000256" key="4">
    <source>
        <dbReference type="SAM" id="Coils"/>
    </source>
</evidence>
<accession>A0ABQ6GYF2</accession>
<dbReference type="SUPFAM" id="SSF47384">
    <property type="entry name" value="Homodimeric domain of signal transducing histidine kinase"/>
    <property type="match status" value="1"/>
</dbReference>
<dbReference type="SUPFAM" id="SSF55781">
    <property type="entry name" value="GAF domain-like"/>
    <property type="match status" value="1"/>
</dbReference>
<evidence type="ECO:0000256" key="2">
    <source>
        <dbReference type="ARBA" id="ARBA00012438"/>
    </source>
</evidence>
<dbReference type="Proteomes" id="UP001157186">
    <property type="component" value="Unassembled WGS sequence"/>
</dbReference>
<keyword evidence="3" id="KW-0597">Phosphoprotein</keyword>
<dbReference type="Gene3D" id="1.10.287.130">
    <property type="match status" value="1"/>
</dbReference>
<dbReference type="PANTHER" id="PTHR43065">
    <property type="entry name" value="SENSOR HISTIDINE KINASE"/>
    <property type="match status" value="1"/>
</dbReference>
<comment type="catalytic activity">
    <reaction evidence="1">
        <text>ATP + protein L-histidine = ADP + protein N-phospho-L-histidine.</text>
        <dbReference type="EC" id="2.7.13.3"/>
    </reaction>
</comment>
<dbReference type="Gene3D" id="3.30.565.10">
    <property type="entry name" value="Histidine kinase-like ATPase, C-terminal domain"/>
    <property type="match status" value="1"/>
</dbReference>
<dbReference type="InterPro" id="IPR005467">
    <property type="entry name" value="His_kinase_dom"/>
</dbReference>
<comment type="caution">
    <text evidence="6">The sequence shown here is derived from an EMBL/GenBank/DDBJ whole genome shotgun (WGS) entry which is preliminary data.</text>
</comment>
<dbReference type="EMBL" id="BSST01000001">
    <property type="protein sequence ID" value="GLX79540.1"/>
    <property type="molecule type" value="Genomic_DNA"/>
</dbReference>
<reference evidence="6 7" key="1">
    <citation type="submission" date="2023-03" db="EMBL/GenBank/DDBJ databases">
        <title>Draft genome sequence of Thalassotalea insulae KCTC 62186T.</title>
        <authorList>
            <person name="Sawabe T."/>
        </authorList>
    </citation>
    <scope>NUCLEOTIDE SEQUENCE [LARGE SCALE GENOMIC DNA]</scope>
    <source>
        <strain evidence="6 7">KCTC 62186</strain>
    </source>
</reference>
<dbReference type="SMART" id="SM00387">
    <property type="entry name" value="HATPase_c"/>
    <property type="match status" value="1"/>
</dbReference>
<dbReference type="Pfam" id="PF13185">
    <property type="entry name" value="GAF_2"/>
    <property type="match status" value="1"/>
</dbReference>
<gene>
    <name evidence="6" type="ORF">tinsulaeT_28800</name>
</gene>
<feature type="coiled-coil region" evidence="4">
    <location>
        <begin position="206"/>
        <end position="233"/>
    </location>
</feature>
<feature type="domain" description="Histidine kinase" evidence="5">
    <location>
        <begin position="245"/>
        <end position="476"/>
    </location>
</feature>
<dbReference type="RefSeq" id="WP_284245452.1">
    <property type="nucleotide sequence ID" value="NZ_BSST01000001.1"/>
</dbReference>
<dbReference type="EC" id="2.7.13.3" evidence="2"/>
<dbReference type="InterPro" id="IPR003018">
    <property type="entry name" value="GAF"/>
</dbReference>
<dbReference type="SUPFAM" id="SSF55874">
    <property type="entry name" value="ATPase domain of HSP90 chaperone/DNA topoisomerase II/histidine kinase"/>
    <property type="match status" value="1"/>
</dbReference>
<keyword evidence="4" id="KW-0175">Coiled coil</keyword>
<dbReference type="InterPro" id="IPR029016">
    <property type="entry name" value="GAF-like_dom_sf"/>
</dbReference>
<dbReference type="Gene3D" id="3.30.450.40">
    <property type="match status" value="1"/>
</dbReference>